<evidence type="ECO:0000256" key="4">
    <source>
        <dbReference type="ARBA" id="ARBA00022454"/>
    </source>
</evidence>
<evidence type="ECO:0000256" key="3">
    <source>
        <dbReference type="ARBA" id="ARBA00011562"/>
    </source>
</evidence>
<evidence type="ECO:0000256" key="5">
    <source>
        <dbReference type="ARBA" id="ARBA00022618"/>
    </source>
</evidence>
<dbReference type="OrthoDB" id="4056921at2759"/>
<dbReference type="GO" id="GO:0007059">
    <property type="term" value="P:chromosome segregation"/>
    <property type="evidence" value="ECO:0007669"/>
    <property type="project" value="InterPro"/>
</dbReference>
<dbReference type="InterPro" id="IPR045143">
    <property type="entry name" value="Spc25"/>
</dbReference>
<keyword evidence="5 11" id="KW-0132">Cell division</keyword>
<evidence type="ECO:0000256" key="9">
    <source>
        <dbReference type="ARBA" id="ARBA00023306"/>
    </source>
</evidence>
<keyword evidence="4 11" id="KW-0158">Chromosome</keyword>
<comment type="similarity">
    <text evidence="2 11">Belongs to the SPC25 family.</text>
</comment>
<proteinExistence type="inferred from homology"/>
<dbReference type="GO" id="GO:0005634">
    <property type="term" value="C:nucleus"/>
    <property type="evidence" value="ECO:0007669"/>
    <property type="project" value="UniProtKB-SubCell"/>
</dbReference>
<comment type="subcellular location">
    <subcellularLocation>
        <location evidence="11">Nucleus</location>
    </subcellularLocation>
    <subcellularLocation>
        <location evidence="11">Chromosome</location>
        <location evidence="11">Centromere</location>
        <location evidence="11">Kinetochore</location>
    </subcellularLocation>
</comment>
<evidence type="ECO:0000313" key="15">
    <source>
        <dbReference type="Proteomes" id="UP000644660"/>
    </source>
</evidence>
<evidence type="ECO:0000256" key="10">
    <source>
        <dbReference type="ARBA" id="ARBA00023328"/>
    </source>
</evidence>
<dbReference type="PANTHER" id="PTHR14281:SF0">
    <property type="entry name" value="KINETOCHORE PROTEIN SPC25"/>
    <property type="match status" value="1"/>
</dbReference>
<evidence type="ECO:0000256" key="12">
    <source>
        <dbReference type="SAM" id="Coils"/>
    </source>
</evidence>
<comment type="subunit">
    <text evidence="3">Component of the NDC80 complex, which consists of NDC80, NUF2, SPC24 and SPC25.</text>
</comment>
<keyword evidence="11" id="KW-0539">Nucleus</keyword>
<keyword evidence="9 11" id="KW-0131">Cell cycle</keyword>
<evidence type="ECO:0000256" key="7">
    <source>
        <dbReference type="ARBA" id="ARBA00022838"/>
    </source>
</evidence>
<dbReference type="EMBL" id="CAEFZW010000002">
    <property type="protein sequence ID" value="CAB4253307.1"/>
    <property type="molecule type" value="Genomic_DNA"/>
</dbReference>
<keyword evidence="15" id="KW-1185">Reference proteome</keyword>
<comment type="caution">
    <text evidence="14">The sequence shown here is derived from an EMBL/GenBank/DDBJ whole genome shotgun (WGS) entry which is preliminary data.</text>
</comment>
<dbReference type="InterPro" id="IPR013255">
    <property type="entry name" value="Spc25_C"/>
</dbReference>
<dbReference type="GO" id="GO:0051301">
    <property type="term" value="P:cell division"/>
    <property type="evidence" value="ECO:0007669"/>
    <property type="project" value="UniProtKB-UniRule"/>
</dbReference>
<comment type="function">
    <text evidence="1 11">Acts as a component of the essential kinetochore-associated NDC80 complex, which is required for chromosome segregation and spindle checkpoint activity.</text>
</comment>
<evidence type="ECO:0000313" key="14">
    <source>
        <dbReference type="EMBL" id="CAB4253307.1"/>
    </source>
</evidence>
<sequence>MVSQIKEFTDLEQSMGQFSTDIQEALRLQRENVRNVNTRFISEVNELRNLVTTLNKQYVKEQEDIEGLKLQITSAKANNEISKGKYEDYQIRKNKLMQMRDQLTNESNELDAMVAQREQLVQDFRERLLNQASRDNSEVKLYEQLLGMTVDASKSGTLVFAFSNFNEKNPAQKSSLTLNVAGPTFTIMDTNPTLDQNMKQQLVDVLNTNNNLSAFIVRVREALAARIE</sequence>
<evidence type="ECO:0000256" key="8">
    <source>
        <dbReference type="ARBA" id="ARBA00023054"/>
    </source>
</evidence>
<evidence type="ECO:0000256" key="11">
    <source>
        <dbReference type="RuleBase" id="RU367150"/>
    </source>
</evidence>
<dbReference type="PANTHER" id="PTHR14281">
    <property type="entry name" value="KINETOCHORE PROTEIN SPC25-RELATED"/>
    <property type="match status" value="1"/>
</dbReference>
<keyword evidence="7 11" id="KW-0995">Kinetochore</keyword>
<dbReference type="GO" id="GO:0031262">
    <property type="term" value="C:Ndc80 complex"/>
    <property type="evidence" value="ECO:0007669"/>
    <property type="project" value="InterPro"/>
</dbReference>
<evidence type="ECO:0000256" key="2">
    <source>
        <dbReference type="ARBA" id="ARBA00006379"/>
    </source>
</evidence>
<keyword evidence="10 11" id="KW-0137">Centromere</keyword>
<gene>
    <name evidence="14" type="ORF">KABA2_02S16456</name>
</gene>
<evidence type="ECO:0000256" key="6">
    <source>
        <dbReference type="ARBA" id="ARBA00022776"/>
    </source>
</evidence>
<keyword evidence="8 12" id="KW-0175">Coiled coil</keyword>
<feature type="coiled-coil region" evidence="12">
    <location>
        <begin position="44"/>
        <end position="123"/>
    </location>
</feature>
<dbReference type="Proteomes" id="UP000644660">
    <property type="component" value="Unassembled WGS sequence"/>
</dbReference>
<protein>
    <recommendedName>
        <fullName evidence="11">Kinetochore protein SPC25</fullName>
    </recommendedName>
</protein>
<dbReference type="GeneID" id="64856464"/>
<name>A0A8H2VDH6_9SACH</name>
<feature type="domain" description="Chromosome segregation protein Spc25 C-terminal" evidence="13">
    <location>
        <begin position="154"/>
        <end position="223"/>
    </location>
</feature>
<reference evidence="14 15" key="1">
    <citation type="submission" date="2020-05" db="EMBL/GenBank/DDBJ databases">
        <authorList>
            <person name="Casaregola S."/>
            <person name="Devillers H."/>
            <person name="Grondin C."/>
        </authorList>
    </citation>
    <scope>NUCLEOTIDE SEQUENCE [LARGE SCALE GENOMIC DNA]</scope>
    <source>
        <strain evidence="14 15">CLIB 1767</strain>
    </source>
</reference>
<dbReference type="Pfam" id="PF08234">
    <property type="entry name" value="Spindle_Spc25"/>
    <property type="match status" value="1"/>
</dbReference>
<evidence type="ECO:0000259" key="13">
    <source>
        <dbReference type="Pfam" id="PF08234"/>
    </source>
</evidence>
<dbReference type="AlphaFoldDB" id="A0A8H2VDH6"/>
<dbReference type="RefSeq" id="XP_041405345.1">
    <property type="nucleotide sequence ID" value="XM_041549411.1"/>
</dbReference>
<keyword evidence="6 11" id="KW-0498">Mitosis</keyword>
<accession>A0A8H2VDH6</accession>
<dbReference type="CDD" id="cd23784">
    <property type="entry name" value="RWD_Spc25"/>
    <property type="match status" value="1"/>
</dbReference>
<evidence type="ECO:0000256" key="1">
    <source>
        <dbReference type="ARBA" id="ARBA00002772"/>
    </source>
</evidence>
<dbReference type="Gene3D" id="3.30.457.50">
    <property type="entry name" value="Chromosome segregation protein Spc25"/>
    <property type="match status" value="1"/>
</dbReference>
<organism evidence="14 15">
    <name type="scientific">Maudiozyma barnettii</name>
    <dbReference type="NCBI Taxonomy" id="61262"/>
    <lineage>
        <taxon>Eukaryota</taxon>
        <taxon>Fungi</taxon>
        <taxon>Dikarya</taxon>
        <taxon>Ascomycota</taxon>
        <taxon>Saccharomycotina</taxon>
        <taxon>Saccharomycetes</taxon>
        <taxon>Saccharomycetales</taxon>
        <taxon>Saccharomycetaceae</taxon>
        <taxon>Maudiozyma</taxon>
    </lineage>
</organism>